<feature type="compositionally biased region" description="Basic residues" evidence="1">
    <location>
        <begin position="308"/>
        <end position="323"/>
    </location>
</feature>
<reference evidence="2 3" key="1">
    <citation type="journal article" date="2016" name="BMC Genomics">
        <title>Combined genomic and structural analyses of a cultured magnetotactic bacterium reveals its niche adaptation to a dynamic environment.</title>
        <authorList>
            <person name="Araujo A.C."/>
            <person name="Morillo V."/>
            <person name="Cypriano J."/>
            <person name="Teixeira L.C."/>
            <person name="Leao P."/>
            <person name="Lyra S."/>
            <person name="Almeida L.G."/>
            <person name="Bazylinski D.A."/>
            <person name="Vasconcellos A.T."/>
            <person name="Abreu F."/>
            <person name="Lins U."/>
        </authorList>
    </citation>
    <scope>NUCLEOTIDE SEQUENCE [LARGE SCALE GENOMIC DNA]</scope>
    <source>
        <strain evidence="2 3">IT-1</strain>
    </source>
</reference>
<name>A0A1Y2K1V3_9PROT</name>
<dbReference type="Proteomes" id="UP000194003">
    <property type="component" value="Unassembled WGS sequence"/>
</dbReference>
<feature type="region of interest" description="Disordered" evidence="1">
    <location>
        <begin position="276"/>
        <end position="347"/>
    </location>
</feature>
<feature type="compositionally biased region" description="Basic residues" evidence="1">
    <location>
        <begin position="289"/>
        <end position="298"/>
    </location>
</feature>
<protein>
    <submittedName>
        <fullName evidence="2">Uncharacterized protein</fullName>
    </submittedName>
</protein>
<keyword evidence="3" id="KW-1185">Reference proteome</keyword>
<feature type="compositionally biased region" description="Low complexity" evidence="1">
    <location>
        <begin position="329"/>
        <end position="347"/>
    </location>
</feature>
<feature type="compositionally biased region" description="Low complexity" evidence="1">
    <location>
        <begin position="10"/>
        <end position="24"/>
    </location>
</feature>
<feature type="region of interest" description="Disordered" evidence="1">
    <location>
        <begin position="1"/>
        <end position="24"/>
    </location>
</feature>
<evidence type="ECO:0000256" key="1">
    <source>
        <dbReference type="SAM" id="MobiDB-lite"/>
    </source>
</evidence>
<sequence length="347" mass="37991">MAQAVERVGPARTRQPPAPQQPAAQHVQRAAQHKQRARALALALTPRGEADGNLQNPQAVAVGADHQFGVGEGPATDAGVALRRGVAAKHDVLVILEGRAEQQTDQIEIAQRHQRRPARVRARATALGRQQLRQAAARPRRALAHAFDQIKMRQQRQKAARVAQIVGPIHRLHKKILFTHGVERAVHGHADITVARVGDHAQLRMRAGELGQNSRRGVARAVIHHQHLKIVAQRRHQSETALQMRFNQRLFIVDPTQQGDRAGEFAQLGDIAPGDLIKHAAPPEWGARRPPRRSRRGGFRPGSADRIARRRSASRRSPGKWRAGRPIDAPVAARAAARPAVATPPAG</sequence>
<dbReference type="EMBL" id="LVJN01000020">
    <property type="protein sequence ID" value="OSM01932.1"/>
    <property type="molecule type" value="Genomic_DNA"/>
</dbReference>
<evidence type="ECO:0000313" key="3">
    <source>
        <dbReference type="Proteomes" id="UP000194003"/>
    </source>
</evidence>
<comment type="caution">
    <text evidence="2">The sequence shown here is derived from an EMBL/GenBank/DDBJ whole genome shotgun (WGS) entry which is preliminary data.</text>
</comment>
<proteinExistence type="predicted"/>
<evidence type="ECO:0000313" key="2">
    <source>
        <dbReference type="EMBL" id="OSM01932.1"/>
    </source>
</evidence>
<organism evidence="2 3">
    <name type="scientific">Magnetofaba australis IT-1</name>
    <dbReference type="NCBI Taxonomy" id="1434232"/>
    <lineage>
        <taxon>Bacteria</taxon>
        <taxon>Pseudomonadati</taxon>
        <taxon>Pseudomonadota</taxon>
        <taxon>Magnetococcia</taxon>
        <taxon>Magnetococcales</taxon>
        <taxon>Magnetococcaceae</taxon>
        <taxon>Magnetofaba</taxon>
    </lineage>
</organism>
<accession>A0A1Y2K1V3</accession>
<dbReference type="STRING" id="1434232.MAIT1_01998"/>
<gene>
    <name evidence="2" type="ORF">MAIT1_01998</name>
</gene>
<dbReference type="AlphaFoldDB" id="A0A1Y2K1V3"/>